<dbReference type="HAMAP" id="MF_00237">
    <property type="entry name" value="TatB"/>
    <property type="match status" value="1"/>
</dbReference>
<dbReference type="PRINTS" id="PR01506">
    <property type="entry name" value="TATBPROTEIN"/>
</dbReference>
<accession>A0A1X1XJN6</accession>
<keyword evidence="6 9" id="KW-1133">Transmembrane helix</keyword>
<comment type="caution">
    <text evidence="11">The sequence shown here is derived from an EMBL/GenBank/DDBJ whole genome shotgun (WGS) entry which is preliminary data.</text>
</comment>
<dbReference type="GO" id="GO:0008320">
    <property type="term" value="F:protein transmembrane transporter activity"/>
    <property type="evidence" value="ECO:0007669"/>
    <property type="project" value="UniProtKB-UniRule"/>
</dbReference>
<evidence type="ECO:0000256" key="1">
    <source>
        <dbReference type="ARBA" id="ARBA00004167"/>
    </source>
</evidence>
<evidence type="ECO:0000256" key="2">
    <source>
        <dbReference type="ARBA" id="ARBA00022448"/>
    </source>
</evidence>
<dbReference type="Pfam" id="PF02416">
    <property type="entry name" value="TatA_B_E"/>
    <property type="match status" value="1"/>
</dbReference>
<reference evidence="11 12" key="1">
    <citation type="submission" date="2016-01" db="EMBL/GenBank/DDBJ databases">
        <title>The new phylogeny of the genus Mycobacterium.</title>
        <authorList>
            <person name="Tarcisio F."/>
            <person name="Conor M."/>
            <person name="Antonella G."/>
            <person name="Elisabetta G."/>
            <person name="Giulia F.S."/>
            <person name="Sara T."/>
            <person name="Anna F."/>
            <person name="Clotilde B."/>
            <person name="Roberto B."/>
            <person name="Veronica D.S."/>
            <person name="Fabio R."/>
            <person name="Monica P."/>
            <person name="Olivier J."/>
            <person name="Enrico T."/>
            <person name="Nicola S."/>
        </authorList>
    </citation>
    <scope>NUCLEOTIDE SEQUENCE [LARGE SCALE GENOMIC DNA]</scope>
    <source>
        <strain evidence="11 12">DSM 45166</strain>
    </source>
</reference>
<dbReference type="Gene3D" id="1.20.5.3310">
    <property type="match status" value="1"/>
</dbReference>
<keyword evidence="12" id="KW-1185">Reference proteome</keyword>
<evidence type="ECO:0000313" key="12">
    <source>
        <dbReference type="Proteomes" id="UP000193487"/>
    </source>
</evidence>
<dbReference type="InterPro" id="IPR018448">
    <property type="entry name" value="TatB"/>
</dbReference>
<feature type="region of interest" description="Disordered" evidence="10">
    <location>
        <begin position="96"/>
        <end position="131"/>
    </location>
</feature>
<dbReference type="RefSeq" id="WP_045384855.1">
    <property type="nucleotide sequence ID" value="NZ_BBKA01000137.1"/>
</dbReference>
<name>A0A1X1XJN6_9MYCO</name>
<dbReference type="AlphaFoldDB" id="A0A1X1XJN6"/>
<keyword evidence="5 9" id="KW-0653">Protein transport</keyword>
<dbReference type="GO" id="GO:0033281">
    <property type="term" value="C:TAT protein transport complex"/>
    <property type="evidence" value="ECO:0007669"/>
    <property type="project" value="UniProtKB-UniRule"/>
</dbReference>
<protein>
    <recommendedName>
        <fullName evidence="9">Sec-independent protein translocase protein TatB</fullName>
    </recommendedName>
</protein>
<dbReference type="InterPro" id="IPR003369">
    <property type="entry name" value="TatA/B/E"/>
</dbReference>
<evidence type="ECO:0000256" key="8">
    <source>
        <dbReference type="ARBA" id="ARBA00023136"/>
    </source>
</evidence>
<dbReference type="EMBL" id="LQPE01000158">
    <property type="protein sequence ID" value="ORV99064.1"/>
    <property type="molecule type" value="Genomic_DNA"/>
</dbReference>
<keyword evidence="8 9" id="KW-0472">Membrane</keyword>
<sequence>MFANVGWGEMLVLVVVGLVVLGPERLPGAIRWSANALRQARDYLSGMTEQLREDIGPEFDDLREPLSELRKLRGMTPRAALTKHLFDGDDSLFTGKFDRVEENVPPPTAYPPSPEPPPPVDGPAPFDTDAT</sequence>
<comment type="similarity">
    <text evidence="9">Belongs to the TatB family.</text>
</comment>
<keyword evidence="7 9" id="KW-0811">Translocation</keyword>
<evidence type="ECO:0000256" key="4">
    <source>
        <dbReference type="ARBA" id="ARBA00022692"/>
    </source>
</evidence>
<proteinExistence type="inferred from homology"/>
<evidence type="ECO:0000256" key="9">
    <source>
        <dbReference type="HAMAP-Rule" id="MF_00237"/>
    </source>
</evidence>
<evidence type="ECO:0000256" key="5">
    <source>
        <dbReference type="ARBA" id="ARBA00022927"/>
    </source>
</evidence>
<dbReference type="NCBIfam" id="TIGR01410">
    <property type="entry name" value="tatB"/>
    <property type="match status" value="1"/>
</dbReference>
<dbReference type="OrthoDB" id="3267321at2"/>
<keyword evidence="2 9" id="KW-0813">Transport</keyword>
<evidence type="ECO:0000256" key="10">
    <source>
        <dbReference type="SAM" id="MobiDB-lite"/>
    </source>
</evidence>
<feature type="compositionally biased region" description="Pro residues" evidence="10">
    <location>
        <begin position="104"/>
        <end position="122"/>
    </location>
</feature>
<dbReference type="GO" id="GO:0043953">
    <property type="term" value="P:protein transport by the Tat complex"/>
    <property type="evidence" value="ECO:0007669"/>
    <property type="project" value="UniProtKB-UniRule"/>
</dbReference>
<dbReference type="Proteomes" id="UP000193487">
    <property type="component" value="Unassembled WGS sequence"/>
</dbReference>
<keyword evidence="3 9" id="KW-1003">Cell membrane</keyword>
<comment type="subunit">
    <text evidence="9">The Tat system comprises two distinct complexes: a TatABC complex, containing multiple copies of TatA, TatB and TatC subunits, and a separate TatA complex, containing only TatA subunits. Substrates initially bind to the TatABC complex, which probably triggers association of the separate TatA complex to form the active translocon.</text>
</comment>
<evidence type="ECO:0000313" key="11">
    <source>
        <dbReference type="EMBL" id="ORV99064.1"/>
    </source>
</evidence>
<gene>
    <name evidence="9" type="primary">tatB</name>
    <name evidence="11" type="ORF">AWC14_12645</name>
</gene>
<evidence type="ECO:0000256" key="7">
    <source>
        <dbReference type="ARBA" id="ARBA00023010"/>
    </source>
</evidence>
<keyword evidence="4 9" id="KW-0812">Transmembrane</keyword>
<evidence type="ECO:0000256" key="6">
    <source>
        <dbReference type="ARBA" id="ARBA00022989"/>
    </source>
</evidence>
<comment type="function">
    <text evidence="9">Part of the twin-arginine translocation (Tat) system that transports large folded proteins containing a characteristic twin-arginine motif in their signal peptide across membranes. Together with TatC, TatB is part of a receptor directly interacting with Tat signal peptides. TatB may form an oligomeric binding site that transiently accommodates folded Tat precursor proteins before their translocation.</text>
</comment>
<evidence type="ECO:0000256" key="3">
    <source>
        <dbReference type="ARBA" id="ARBA00022475"/>
    </source>
</evidence>
<dbReference type="STRING" id="487514.A5707_01000"/>
<organism evidence="11 12">
    <name type="scientific">Mycobacterium kyorinense</name>
    <dbReference type="NCBI Taxonomy" id="487514"/>
    <lineage>
        <taxon>Bacteria</taxon>
        <taxon>Bacillati</taxon>
        <taxon>Actinomycetota</taxon>
        <taxon>Actinomycetes</taxon>
        <taxon>Mycobacteriales</taxon>
        <taxon>Mycobacteriaceae</taxon>
        <taxon>Mycobacterium</taxon>
    </lineage>
</organism>
<comment type="subcellular location">
    <subcellularLocation>
        <location evidence="9">Cell membrane</location>
        <topology evidence="9">Single-pass membrane protein</topology>
    </subcellularLocation>
    <subcellularLocation>
        <location evidence="1">Membrane</location>
        <topology evidence="1">Single-pass membrane protein</topology>
    </subcellularLocation>
</comment>